<dbReference type="EMBL" id="AP011697">
    <property type="protein sequence ID" value="BAL54676.1"/>
    <property type="molecule type" value="Genomic_DNA"/>
</dbReference>
<proteinExistence type="predicted"/>
<dbReference type="InterPro" id="IPR013783">
    <property type="entry name" value="Ig-like_fold"/>
</dbReference>
<name>H5SEU0_9BACT</name>
<protein>
    <submittedName>
        <fullName evidence="2">Protease</fullName>
    </submittedName>
</protein>
<reference evidence="2" key="2">
    <citation type="journal article" date="2012" name="PLoS ONE">
        <title>A Deeply Branching Thermophilic Bacterium with an Ancient Acetyl-CoA Pathway Dominates a Subsurface Ecosystem.</title>
        <authorList>
            <person name="Takami H."/>
            <person name="Noguchi H."/>
            <person name="Takaki Y."/>
            <person name="Uchiyama I."/>
            <person name="Toyoda A."/>
            <person name="Nishi S."/>
            <person name="Chee G.-J."/>
            <person name="Arai W."/>
            <person name="Nunoura T."/>
            <person name="Itoh T."/>
            <person name="Hattori M."/>
            <person name="Takai K."/>
        </authorList>
    </citation>
    <scope>NUCLEOTIDE SEQUENCE</scope>
</reference>
<dbReference type="GO" id="GO:0006508">
    <property type="term" value="P:proteolysis"/>
    <property type="evidence" value="ECO:0007669"/>
    <property type="project" value="UniProtKB-KW"/>
</dbReference>
<dbReference type="CDD" id="cd00146">
    <property type="entry name" value="PKD"/>
    <property type="match status" value="1"/>
</dbReference>
<sequence>MWKYAGLALTLAMLTGCTQPIQIGEKPDRPPVAVISVECPTCQSERAGVAPLTVTLDASSSRDDHEIVLAHWKLSDGREFTGMQIAPTFDEPGKYTIQLTVYDKVGQTATARTEITVLAPPPPQLRVERAENDLVIVERILPNRPLQVGETIQITLRVTAKHDIEYIYWREVLPYALSSSEDLEFMLLQLQKDQSYEWVYTVTVEQSGSSKLEGLGRAAYLANSTELTLSTVLEVP</sequence>
<accession>H5SEU0</accession>
<dbReference type="GO" id="GO:0008233">
    <property type="term" value="F:peptidase activity"/>
    <property type="evidence" value="ECO:0007669"/>
    <property type="project" value="UniProtKB-KW"/>
</dbReference>
<gene>
    <name evidence="2" type="ORF">HGMM_F17E10C06</name>
</gene>
<reference evidence="2" key="1">
    <citation type="journal article" date="2005" name="Environ. Microbiol.">
        <title>Genetic and functional properties of uncultivated thermophilic crenarchaeotes from a subsurface gold mine as revealed by analysis of genome fragments.</title>
        <authorList>
            <person name="Nunoura T."/>
            <person name="Hirayama H."/>
            <person name="Takami H."/>
            <person name="Oida H."/>
            <person name="Nishi S."/>
            <person name="Shimamura S."/>
            <person name="Suzuki Y."/>
            <person name="Inagaki F."/>
            <person name="Takai K."/>
            <person name="Nealson K.H."/>
            <person name="Horikoshi K."/>
        </authorList>
    </citation>
    <scope>NUCLEOTIDE SEQUENCE</scope>
</reference>
<dbReference type="AlphaFoldDB" id="H5SEU0"/>
<keyword evidence="2" id="KW-0645">Protease</keyword>
<dbReference type="SMART" id="SM00089">
    <property type="entry name" value="PKD"/>
    <property type="match status" value="1"/>
</dbReference>
<dbReference type="PROSITE" id="PS50093">
    <property type="entry name" value="PKD"/>
    <property type="match status" value="1"/>
</dbReference>
<dbReference type="InterPro" id="IPR035986">
    <property type="entry name" value="PKD_dom_sf"/>
</dbReference>
<evidence type="ECO:0000259" key="1">
    <source>
        <dbReference type="PROSITE" id="PS50093"/>
    </source>
</evidence>
<dbReference type="SUPFAM" id="SSF49299">
    <property type="entry name" value="PKD domain"/>
    <property type="match status" value="1"/>
</dbReference>
<organism evidence="2">
    <name type="scientific">uncultured Acetothermia bacterium</name>
    <dbReference type="NCBI Taxonomy" id="236499"/>
    <lineage>
        <taxon>Bacteria</taxon>
        <taxon>Candidatus Bipolaricaulota</taxon>
        <taxon>environmental samples</taxon>
    </lineage>
</organism>
<dbReference type="InterPro" id="IPR022409">
    <property type="entry name" value="PKD/Chitinase_dom"/>
</dbReference>
<evidence type="ECO:0000313" key="2">
    <source>
        <dbReference type="EMBL" id="BAL54676.1"/>
    </source>
</evidence>
<dbReference type="Pfam" id="PF18911">
    <property type="entry name" value="PKD_4"/>
    <property type="match status" value="1"/>
</dbReference>
<keyword evidence="2" id="KW-0378">Hydrolase</keyword>
<dbReference type="PROSITE" id="PS51257">
    <property type="entry name" value="PROKAR_LIPOPROTEIN"/>
    <property type="match status" value="1"/>
</dbReference>
<dbReference type="Gene3D" id="2.60.40.10">
    <property type="entry name" value="Immunoglobulins"/>
    <property type="match status" value="1"/>
</dbReference>
<feature type="domain" description="PKD" evidence="1">
    <location>
        <begin position="44"/>
        <end position="117"/>
    </location>
</feature>
<dbReference type="InterPro" id="IPR000601">
    <property type="entry name" value="PKD_dom"/>
</dbReference>